<feature type="compositionally biased region" description="Polar residues" evidence="1">
    <location>
        <begin position="62"/>
        <end position="71"/>
    </location>
</feature>
<sequence>MRPDETSSSQKSPNHRWPEKTLDIHAPRRKVSADLPSCRAITSKIIQTLEISDSVFSWSCQRTNERTNQSQIDDEKGGGGGKGACSGGSQAVARNTRTRRIEDDNLHPSSQPRSSLTLASSLAPETRAKERHLLPRAR</sequence>
<name>A0A8H3WNV8_9PEZI</name>
<feature type="compositionally biased region" description="Basic and acidic residues" evidence="1">
    <location>
        <begin position="16"/>
        <end position="26"/>
    </location>
</feature>
<accession>A0A8H3WNV8</accession>
<reference evidence="2 3" key="1">
    <citation type="submission" date="2019-12" db="EMBL/GenBank/DDBJ databases">
        <title>A genome sequence resource for the geographically widespread anthracnose pathogen Colletotrichum asianum.</title>
        <authorList>
            <person name="Meng Y."/>
        </authorList>
    </citation>
    <scope>NUCLEOTIDE SEQUENCE [LARGE SCALE GENOMIC DNA]</scope>
    <source>
        <strain evidence="2 3">ICMP 18580</strain>
    </source>
</reference>
<feature type="compositionally biased region" description="Polar residues" evidence="1">
    <location>
        <begin position="1"/>
        <end position="12"/>
    </location>
</feature>
<proteinExistence type="predicted"/>
<gene>
    <name evidence="2" type="ORF">GQ607_001678</name>
</gene>
<comment type="caution">
    <text evidence="2">The sequence shown here is derived from an EMBL/GenBank/DDBJ whole genome shotgun (WGS) entry which is preliminary data.</text>
</comment>
<organism evidence="2 3">
    <name type="scientific">Colletotrichum asianum</name>
    <dbReference type="NCBI Taxonomy" id="702518"/>
    <lineage>
        <taxon>Eukaryota</taxon>
        <taxon>Fungi</taxon>
        <taxon>Dikarya</taxon>
        <taxon>Ascomycota</taxon>
        <taxon>Pezizomycotina</taxon>
        <taxon>Sordariomycetes</taxon>
        <taxon>Hypocreomycetidae</taxon>
        <taxon>Glomerellales</taxon>
        <taxon>Glomerellaceae</taxon>
        <taxon>Colletotrichum</taxon>
        <taxon>Colletotrichum gloeosporioides species complex</taxon>
    </lineage>
</organism>
<feature type="compositionally biased region" description="Basic and acidic residues" evidence="1">
    <location>
        <begin position="126"/>
        <end position="138"/>
    </location>
</feature>
<dbReference type="AlphaFoldDB" id="A0A8H3WNV8"/>
<evidence type="ECO:0000313" key="3">
    <source>
        <dbReference type="Proteomes" id="UP000434172"/>
    </source>
</evidence>
<feature type="region of interest" description="Disordered" evidence="1">
    <location>
        <begin position="62"/>
        <end position="138"/>
    </location>
</feature>
<evidence type="ECO:0000256" key="1">
    <source>
        <dbReference type="SAM" id="MobiDB-lite"/>
    </source>
</evidence>
<evidence type="ECO:0000313" key="2">
    <source>
        <dbReference type="EMBL" id="KAF0330809.1"/>
    </source>
</evidence>
<feature type="region of interest" description="Disordered" evidence="1">
    <location>
        <begin position="1"/>
        <end position="32"/>
    </location>
</feature>
<protein>
    <submittedName>
        <fullName evidence="2">Uncharacterized protein</fullName>
    </submittedName>
</protein>
<dbReference type="EMBL" id="WOWK01000005">
    <property type="protein sequence ID" value="KAF0330809.1"/>
    <property type="molecule type" value="Genomic_DNA"/>
</dbReference>
<feature type="compositionally biased region" description="Polar residues" evidence="1">
    <location>
        <begin position="107"/>
        <end position="120"/>
    </location>
</feature>
<dbReference type="Proteomes" id="UP000434172">
    <property type="component" value="Unassembled WGS sequence"/>
</dbReference>
<keyword evidence="3" id="KW-1185">Reference proteome</keyword>